<reference evidence="3 4" key="1">
    <citation type="submission" date="2019-03" db="EMBL/GenBank/DDBJ databases">
        <title>Draft genome sequences of novel Actinobacteria.</title>
        <authorList>
            <person name="Sahin N."/>
            <person name="Ay H."/>
            <person name="Saygin H."/>
        </authorList>
    </citation>
    <scope>NUCLEOTIDE SEQUENCE [LARGE SCALE GENOMIC DNA]</scope>
    <source>
        <strain evidence="3 4">H3C3</strain>
    </source>
</reference>
<evidence type="ECO:0000313" key="3">
    <source>
        <dbReference type="EMBL" id="TDD96041.1"/>
    </source>
</evidence>
<comment type="caution">
    <text evidence="3">The sequence shown here is derived from an EMBL/GenBank/DDBJ whole genome shotgun (WGS) entry which is preliminary data.</text>
</comment>
<protein>
    <submittedName>
        <fullName evidence="3">DUF4132 domain-containing protein</fullName>
    </submittedName>
</protein>
<dbReference type="AlphaFoldDB" id="A0A4R5C880"/>
<proteinExistence type="predicted"/>
<dbReference type="Proteomes" id="UP000294513">
    <property type="component" value="Unassembled WGS sequence"/>
</dbReference>
<evidence type="ECO:0000259" key="2">
    <source>
        <dbReference type="Pfam" id="PF13569"/>
    </source>
</evidence>
<dbReference type="EMBL" id="SMKU01000008">
    <property type="protein sequence ID" value="TDD96041.1"/>
    <property type="molecule type" value="Genomic_DNA"/>
</dbReference>
<name>A0A4R5C880_9ACTN</name>
<organism evidence="3 4">
    <name type="scientific">Actinomadura rubrisoli</name>
    <dbReference type="NCBI Taxonomy" id="2530368"/>
    <lineage>
        <taxon>Bacteria</taxon>
        <taxon>Bacillati</taxon>
        <taxon>Actinomycetota</taxon>
        <taxon>Actinomycetes</taxon>
        <taxon>Streptosporangiales</taxon>
        <taxon>Thermomonosporaceae</taxon>
        <taxon>Actinomadura</taxon>
    </lineage>
</organism>
<evidence type="ECO:0000313" key="4">
    <source>
        <dbReference type="Proteomes" id="UP000294513"/>
    </source>
</evidence>
<keyword evidence="4" id="KW-1185">Reference proteome</keyword>
<dbReference type="Pfam" id="PF13569">
    <property type="entry name" value="DUF4132"/>
    <property type="match status" value="1"/>
</dbReference>
<feature type="region of interest" description="Disordered" evidence="1">
    <location>
        <begin position="1"/>
        <end position="37"/>
    </location>
</feature>
<gene>
    <name evidence="3" type="ORF">E1298_03605</name>
</gene>
<sequence length="129" mass="13907">MPSPGSRGRCSSARNGTARPPGTAGPSTSSAGSATTRRRCGSLRFTVGFDEALDPFVIGEDGRRRKTLPRLSSGDDAALSPAAYQRFSSMKKVARTAADQIRRLETAMVTLRRWTPAEFGPLFVRHPVI</sequence>
<evidence type="ECO:0000256" key="1">
    <source>
        <dbReference type="SAM" id="MobiDB-lite"/>
    </source>
</evidence>
<feature type="domain" description="DUF4132" evidence="2">
    <location>
        <begin position="62"/>
        <end position="129"/>
    </location>
</feature>
<dbReference type="InterPro" id="IPR025406">
    <property type="entry name" value="DUF4132"/>
</dbReference>
<feature type="compositionally biased region" description="Low complexity" evidence="1">
    <location>
        <begin position="19"/>
        <end position="35"/>
    </location>
</feature>
<accession>A0A4R5C880</accession>
<dbReference type="OrthoDB" id="4554725at2"/>